<evidence type="ECO:0000313" key="1">
    <source>
        <dbReference type="EMBL" id="KEH22524.1"/>
    </source>
</evidence>
<proteinExistence type="predicted"/>
<dbReference type="HOGENOM" id="CLU_1580885_0_0_1"/>
<reference evidence="2" key="3">
    <citation type="submission" date="2015-04" db="UniProtKB">
        <authorList>
            <consortium name="EnsemblPlants"/>
        </authorList>
    </citation>
    <scope>IDENTIFICATION</scope>
    <source>
        <strain evidence="2">cv. Jemalong A17</strain>
    </source>
</reference>
<dbReference type="EMBL" id="CM001223">
    <property type="protein sequence ID" value="KEH22524.1"/>
    <property type="molecule type" value="Genomic_DNA"/>
</dbReference>
<accession>A0A072TYE6</accession>
<dbReference type="SUPFAM" id="SSF51905">
    <property type="entry name" value="FAD/NAD(P)-binding domain"/>
    <property type="match status" value="1"/>
</dbReference>
<reference evidence="1 3" key="1">
    <citation type="journal article" date="2011" name="Nature">
        <title>The Medicago genome provides insight into the evolution of rhizobial symbioses.</title>
        <authorList>
            <person name="Young N.D."/>
            <person name="Debelle F."/>
            <person name="Oldroyd G.E."/>
            <person name="Geurts R."/>
            <person name="Cannon S.B."/>
            <person name="Udvardi M.K."/>
            <person name="Benedito V.A."/>
            <person name="Mayer K.F."/>
            <person name="Gouzy J."/>
            <person name="Schoof H."/>
            <person name="Van de Peer Y."/>
            <person name="Proost S."/>
            <person name="Cook D.R."/>
            <person name="Meyers B.C."/>
            <person name="Spannagl M."/>
            <person name="Cheung F."/>
            <person name="De Mita S."/>
            <person name="Krishnakumar V."/>
            <person name="Gundlach H."/>
            <person name="Zhou S."/>
            <person name="Mudge J."/>
            <person name="Bharti A.K."/>
            <person name="Murray J.D."/>
            <person name="Naoumkina M.A."/>
            <person name="Rosen B."/>
            <person name="Silverstein K.A."/>
            <person name="Tang H."/>
            <person name="Rombauts S."/>
            <person name="Zhao P.X."/>
            <person name="Zhou P."/>
            <person name="Barbe V."/>
            <person name="Bardou P."/>
            <person name="Bechner M."/>
            <person name="Bellec A."/>
            <person name="Berger A."/>
            <person name="Berges H."/>
            <person name="Bidwell S."/>
            <person name="Bisseling T."/>
            <person name="Choisne N."/>
            <person name="Couloux A."/>
            <person name="Denny R."/>
            <person name="Deshpande S."/>
            <person name="Dai X."/>
            <person name="Doyle J.J."/>
            <person name="Dudez A.M."/>
            <person name="Farmer A.D."/>
            <person name="Fouteau S."/>
            <person name="Franken C."/>
            <person name="Gibelin C."/>
            <person name="Gish J."/>
            <person name="Goldstein S."/>
            <person name="Gonzalez A.J."/>
            <person name="Green P.J."/>
            <person name="Hallab A."/>
            <person name="Hartog M."/>
            <person name="Hua A."/>
            <person name="Humphray S.J."/>
            <person name="Jeong D.H."/>
            <person name="Jing Y."/>
            <person name="Jocker A."/>
            <person name="Kenton S.M."/>
            <person name="Kim D.J."/>
            <person name="Klee K."/>
            <person name="Lai H."/>
            <person name="Lang C."/>
            <person name="Lin S."/>
            <person name="Macmil S.L."/>
            <person name="Magdelenat G."/>
            <person name="Matthews L."/>
            <person name="McCorrison J."/>
            <person name="Monaghan E.L."/>
            <person name="Mun J.H."/>
            <person name="Najar F.Z."/>
            <person name="Nicholson C."/>
            <person name="Noirot C."/>
            <person name="O'Bleness M."/>
            <person name="Paule C.R."/>
            <person name="Poulain J."/>
            <person name="Prion F."/>
            <person name="Qin B."/>
            <person name="Qu C."/>
            <person name="Retzel E.F."/>
            <person name="Riddle C."/>
            <person name="Sallet E."/>
            <person name="Samain S."/>
            <person name="Samson N."/>
            <person name="Sanders I."/>
            <person name="Saurat O."/>
            <person name="Scarpelli C."/>
            <person name="Schiex T."/>
            <person name="Segurens B."/>
            <person name="Severin A.J."/>
            <person name="Sherrier D.J."/>
            <person name="Shi R."/>
            <person name="Sims S."/>
            <person name="Singer S.R."/>
            <person name="Sinharoy S."/>
            <person name="Sterck L."/>
            <person name="Viollet A."/>
            <person name="Wang B.B."/>
            <person name="Wang K."/>
            <person name="Wang M."/>
            <person name="Wang X."/>
            <person name="Warfsmann J."/>
            <person name="Weissenbach J."/>
            <person name="White D.D."/>
            <person name="White J.D."/>
            <person name="Wiley G.B."/>
            <person name="Wincker P."/>
            <person name="Xing Y."/>
            <person name="Yang L."/>
            <person name="Yao Z."/>
            <person name="Ying F."/>
            <person name="Zhai J."/>
            <person name="Zhou L."/>
            <person name="Zuber A."/>
            <person name="Denarie J."/>
            <person name="Dixon R.A."/>
            <person name="May G.D."/>
            <person name="Schwartz D.C."/>
            <person name="Rogers J."/>
            <person name="Quetier F."/>
            <person name="Town C.D."/>
            <person name="Roe B.A."/>
        </authorList>
    </citation>
    <scope>NUCLEOTIDE SEQUENCE [LARGE SCALE GENOMIC DNA]</scope>
    <source>
        <strain evidence="1">A17</strain>
        <strain evidence="2 3">cv. Jemalong A17</strain>
    </source>
</reference>
<dbReference type="Proteomes" id="UP000002051">
    <property type="component" value="Unassembled WGS sequence"/>
</dbReference>
<organism evidence="1 3">
    <name type="scientific">Medicago truncatula</name>
    <name type="common">Barrel medic</name>
    <name type="synonym">Medicago tribuloides</name>
    <dbReference type="NCBI Taxonomy" id="3880"/>
    <lineage>
        <taxon>Eukaryota</taxon>
        <taxon>Viridiplantae</taxon>
        <taxon>Streptophyta</taxon>
        <taxon>Embryophyta</taxon>
        <taxon>Tracheophyta</taxon>
        <taxon>Spermatophyta</taxon>
        <taxon>Magnoliopsida</taxon>
        <taxon>eudicotyledons</taxon>
        <taxon>Gunneridae</taxon>
        <taxon>Pentapetalae</taxon>
        <taxon>rosids</taxon>
        <taxon>fabids</taxon>
        <taxon>Fabales</taxon>
        <taxon>Fabaceae</taxon>
        <taxon>Papilionoideae</taxon>
        <taxon>50 kb inversion clade</taxon>
        <taxon>NPAAA clade</taxon>
        <taxon>Hologalegina</taxon>
        <taxon>IRL clade</taxon>
        <taxon>Trifolieae</taxon>
        <taxon>Medicago</taxon>
    </lineage>
</organism>
<dbReference type="eggNOG" id="KOG3855">
    <property type="taxonomic scope" value="Eukaryota"/>
</dbReference>
<keyword evidence="3" id="KW-1185">Reference proteome</keyword>
<protein>
    <submittedName>
        <fullName evidence="1 2">Uncharacterized protein</fullName>
    </submittedName>
</protein>
<evidence type="ECO:0000313" key="3">
    <source>
        <dbReference type="Proteomes" id="UP000002051"/>
    </source>
</evidence>
<name>A0A072TYE6_MEDTR</name>
<gene>
    <name evidence="1" type="ordered locus">MTR_7g051967</name>
</gene>
<sequence>MNRVIKKTVSNVFALKIPRKCFCSQVVKVDASTNILPSNGHEKKPIISQIIPEYDVAIVGGGMVGMALACFLGANTYRFGSQSKGDCVVFSSTWLHGCTFGLIQLDNSLQGLGVTAILDVVPLECDEPNIFPKTYFLLQSMVVSVVKVSGYSNTKAQQNLNNPLLFCDK</sequence>
<dbReference type="EnsemblPlants" id="KEH22524">
    <property type="protein sequence ID" value="KEH22524"/>
    <property type="gene ID" value="MTR_7g051967"/>
</dbReference>
<dbReference type="Gene3D" id="3.50.50.60">
    <property type="entry name" value="FAD/NAD(P)-binding domain"/>
    <property type="match status" value="1"/>
</dbReference>
<evidence type="ECO:0000313" key="2">
    <source>
        <dbReference type="EnsemblPlants" id="KEH22524"/>
    </source>
</evidence>
<dbReference type="AlphaFoldDB" id="A0A072TYE6"/>
<reference evidence="1 3" key="2">
    <citation type="journal article" date="2014" name="BMC Genomics">
        <title>An improved genome release (version Mt4.0) for the model legume Medicago truncatula.</title>
        <authorList>
            <person name="Tang H."/>
            <person name="Krishnakumar V."/>
            <person name="Bidwell S."/>
            <person name="Rosen B."/>
            <person name="Chan A."/>
            <person name="Zhou S."/>
            <person name="Gentzbittel L."/>
            <person name="Childs K.L."/>
            <person name="Yandell M."/>
            <person name="Gundlach H."/>
            <person name="Mayer K.F."/>
            <person name="Schwartz D.C."/>
            <person name="Town C.D."/>
        </authorList>
    </citation>
    <scope>GENOME REANNOTATION</scope>
    <source>
        <strain evidence="1">A17</strain>
        <strain evidence="2 3">cv. Jemalong A17</strain>
    </source>
</reference>
<dbReference type="InterPro" id="IPR036188">
    <property type="entry name" value="FAD/NAD-bd_sf"/>
</dbReference>